<accession>A0A2W5U1V1</accession>
<dbReference type="Proteomes" id="UP000249061">
    <property type="component" value="Unassembled WGS sequence"/>
</dbReference>
<dbReference type="AlphaFoldDB" id="A0A2W5U1V1"/>
<dbReference type="NCBIfam" id="NF045672">
    <property type="entry name" value="MCP_gp7_epsi_15"/>
    <property type="match status" value="1"/>
</dbReference>
<comment type="caution">
    <text evidence="1">The sequence shown here is derived from an EMBL/GenBank/DDBJ whole genome shotgun (WGS) entry which is preliminary data.</text>
</comment>
<evidence type="ECO:0000313" key="2">
    <source>
        <dbReference type="Proteomes" id="UP000249061"/>
    </source>
</evidence>
<evidence type="ECO:0008006" key="3">
    <source>
        <dbReference type="Google" id="ProtNLM"/>
    </source>
</evidence>
<gene>
    <name evidence="1" type="ORF">DI536_04220</name>
</gene>
<organism evidence="1 2">
    <name type="scientific">Archangium gephyra</name>
    <dbReference type="NCBI Taxonomy" id="48"/>
    <lineage>
        <taxon>Bacteria</taxon>
        <taxon>Pseudomonadati</taxon>
        <taxon>Myxococcota</taxon>
        <taxon>Myxococcia</taxon>
        <taxon>Myxococcales</taxon>
        <taxon>Cystobacterineae</taxon>
        <taxon>Archangiaceae</taxon>
        <taxon>Archangium</taxon>
    </lineage>
</organism>
<dbReference type="EMBL" id="QFQP01000002">
    <property type="protein sequence ID" value="PZR17525.1"/>
    <property type="molecule type" value="Genomic_DNA"/>
</dbReference>
<sequence length="327" mass="35555">MATINQDMATLPDLLKNMQDGSPVRRVAELASRNSELLRVLPMMAANGNDGHAVVYQSALPRPTWVKHNEGVAPTKGASDSYVESFGRAEQRFAIASSLVERNGGQFLKSQQVSMAIEGMRQEVVESILYSSTLANPQKFTGLIPRLDKLSGQWSKQIINHTPGAAGNDQATILLVKPGENGVHLIYPPGTPAGLEYKKLSEDYEDDGSGTNKKVLCNRGHFIWNVGVAVEDARSLVRIGNIDMSALSTTGDSLINAMIDASETMSSTAGAFFLMPKALRGYLRKQKNDSRSPISIADVEGVKQVMFDNIPIYVDEMMLLTESPLQA</sequence>
<proteinExistence type="predicted"/>
<reference evidence="1 2" key="1">
    <citation type="submission" date="2017-08" db="EMBL/GenBank/DDBJ databases">
        <title>Infants hospitalized years apart are colonized by the same room-sourced microbial strains.</title>
        <authorList>
            <person name="Brooks B."/>
            <person name="Olm M.R."/>
            <person name="Firek B.A."/>
            <person name="Baker R."/>
            <person name="Thomas B.C."/>
            <person name="Morowitz M.J."/>
            <person name="Banfield J.F."/>
        </authorList>
    </citation>
    <scope>NUCLEOTIDE SEQUENCE [LARGE SCALE GENOMIC DNA]</scope>
    <source>
        <strain evidence="1">S2_003_000_R2_14</strain>
    </source>
</reference>
<evidence type="ECO:0000313" key="1">
    <source>
        <dbReference type="EMBL" id="PZR17525.1"/>
    </source>
</evidence>
<dbReference type="InterPro" id="IPR048813">
    <property type="entry name" value="GP7-like"/>
</dbReference>
<dbReference type="Pfam" id="PF20911">
    <property type="entry name" value="GP7"/>
    <property type="match status" value="1"/>
</dbReference>
<name>A0A2W5U1V1_9BACT</name>
<protein>
    <recommendedName>
        <fullName evidence="3">Phage major capsid protein</fullName>
    </recommendedName>
</protein>